<reference evidence="5 6" key="1">
    <citation type="journal article" date="2015" name="Genome Biol. Evol.">
        <title>Phylogenomic analyses indicate that early fungi evolved digesting cell walls of algal ancestors of land plants.</title>
        <authorList>
            <person name="Chang Y."/>
            <person name="Wang S."/>
            <person name="Sekimoto S."/>
            <person name="Aerts A.L."/>
            <person name="Choi C."/>
            <person name="Clum A."/>
            <person name="LaButti K.M."/>
            <person name="Lindquist E.A."/>
            <person name="Yee Ngan C."/>
            <person name="Ohm R.A."/>
            <person name="Salamov A.A."/>
            <person name="Grigoriev I.V."/>
            <person name="Spatafora J.W."/>
            <person name="Berbee M.L."/>
        </authorList>
    </citation>
    <scope>NUCLEOTIDE SEQUENCE [LARGE SCALE GENOMIC DNA]</scope>
    <source>
        <strain evidence="5 6">NRRL 1564</strain>
    </source>
</reference>
<sequence length="142" mass="16217">MITKSADTTAQLLDPGLEKLLNDGDSLLEEIYITGSPPEKPETHEPKRDKKLLAMIRLHAPTSNGIKRVHETLDFVLYLVEYIAEAINLRPESVGKLTKAREEAFKEYARLAEQEKQEALAKIVTDRRRAELDEVDRIYTDQ</sequence>
<evidence type="ECO:0000256" key="4">
    <source>
        <dbReference type="ARBA" id="ARBA00023136"/>
    </source>
</evidence>
<dbReference type="GO" id="GO:0016020">
    <property type="term" value="C:membrane"/>
    <property type="evidence" value="ECO:0007669"/>
    <property type="project" value="UniProtKB-SubCell"/>
</dbReference>
<name>A0A2G5BJL5_COERN</name>
<evidence type="ECO:0000256" key="1">
    <source>
        <dbReference type="ARBA" id="ARBA00004167"/>
    </source>
</evidence>
<dbReference type="GO" id="GO:0032469">
    <property type="term" value="P:endoplasmic reticulum calcium ion homeostasis"/>
    <property type="evidence" value="ECO:0007669"/>
    <property type="project" value="InterPro"/>
</dbReference>
<keyword evidence="3" id="KW-1133">Transmembrane helix</keyword>
<dbReference type="GO" id="GO:0005509">
    <property type="term" value="F:calcium ion binding"/>
    <property type="evidence" value="ECO:0007669"/>
    <property type="project" value="InterPro"/>
</dbReference>
<keyword evidence="6" id="KW-1185">Reference proteome</keyword>
<dbReference type="GO" id="GO:0005783">
    <property type="term" value="C:endoplasmic reticulum"/>
    <property type="evidence" value="ECO:0007669"/>
    <property type="project" value="InterPro"/>
</dbReference>
<dbReference type="Proteomes" id="UP000242474">
    <property type="component" value="Unassembled WGS sequence"/>
</dbReference>
<dbReference type="OrthoDB" id="5552416at2759"/>
<gene>
    <name evidence="5" type="ORF">COEREDRAFT_84516</name>
</gene>
<keyword evidence="4" id="KW-0472">Membrane</keyword>
<evidence type="ECO:0000313" key="6">
    <source>
        <dbReference type="Proteomes" id="UP000242474"/>
    </source>
</evidence>
<keyword evidence="2" id="KW-0812">Transmembrane</keyword>
<dbReference type="STRING" id="763665.A0A2G5BJL5"/>
<dbReference type="Pfam" id="PF07946">
    <property type="entry name" value="CCDC47"/>
    <property type="match status" value="1"/>
</dbReference>
<proteinExistence type="predicted"/>
<evidence type="ECO:0000313" key="5">
    <source>
        <dbReference type="EMBL" id="PIA19205.1"/>
    </source>
</evidence>
<dbReference type="PANTHER" id="PTHR12883">
    <property type="entry name" value="ADIPOCYTE-SPECIFIC PROTEIN 4-RELATED"/>
    <property type="match status" value="1"/>
</dbReference>
<accession>A0A2G5BJL5</accession>
<protein>
    <submittedName>
        <fullName evidence="5">Uncharacterized protein</fullName>
    </submittedName>
</protein>
<dbReference type="EMBL" id="KZ303487">
    <property type="protein sequence ID" value="PIA19205.1"/>
    <property type="molecule type" value="Genomic_DNA"/>
</dbReference>
<dbReference type="AlphaFoldDB" id="A0A2G5BJL5"/>
<evidence type="ECO:0000256" key="3">
    <source>
        <dbReference type="ARBA" id="ARBA00022989"/>
    </source>
</evidence>
<comment type="subcellular location">
    <subcellularLocation>
        <location evidence="1">Membrane</location>
        <topology evidence="1">Single-pass membrane protein</topology>
    </subcellularLocation>
</comment>
<dbReference type="InterPro" id="IPR012879">
    <property type="entry name" value="CCDC47"/>
</dbReference>
<organism evidence="5 6">
    <name type="scientific">Coemansia reversa (strain ATCC 12441 / NRRL 1564)</name>
    <dbReference type="NCBI Taxonomy" id="763665"/>
    <lineage>
        <taxon>Eukaryota</taxon>
        <taxon>Fungi</taxon>
        <taxon>Fungi incertae sedis</taxon>
        <taxon>Zoopagomycota</taxon>
        <taxon>Kickxellomycotina</taxon>
        <taxon>Kickxellomycetes</taxon>
        <taxon>Kickxellales</taxon>
        <taxon>Kickxellaceae</taxon>
        <taxon>Coemansia</taxon>
    </lineage>
</organism>
<dbReference type="PANTHER" id="PTHR12883:SF0">
    <property type="entry name" value="PAT COMPLEX SUBUNIT CCDC47"/>
    <property type="match status" value="1"/>
</dbReference>
<evidence type="ECO:0000256" key="2">
    <source>
        <dbReference type="ARBA" id="ARBA00022692"/>
    </source>
</evidence>